<reference evidence="5 6" key="1">
    <citation type="submission" date="2020-08" db="EMBL/GenBank/DDBJ databases">
        <title>Sequencing the genomes of 1000 actinobacteria strains.</title>
        <authorList>
            <person name="Klenk H.-P."/>
        </authorList>
    </citation>
    <scope>NUCLEOTIDE SEQUENCE [LARGE SCALE GENOMIC DNA]</scope>
    <source>
        <strain evidence="5 6">DSM 45886</strain>
    </source>
</reference>
<keyword evidence="3" id="KW-0804">Transcription</keyword>
<dbReference type="PANTHER" id="PTHR33204:SF29">
    <property type="entry name" value="TRANSCRIPTIONAL REGULATOR"/>
    <property type="match status" value="1"/>
</dbReference>
<dbReference type="EMBL" id="JACHJW010000001">
    <property type="protein sequence ID" value="MBB4956841.1"/>
    <property type="molecule type" value="Genomic_DNA"/>
</dbReference>
<dbReference type="CDD" id="cd00090">
    <property type="entry name" value="HTH_ARSR"/>
    <property type="match status" value="1"/>
</dbReference>
<evidence type="ECO:0000313" key="5">
    <source>
        <dbReference type="EMBL" id="MBB4956841.1"/>
    </source>
</evidence>
<dbReference type="Gene3D" id="1.10.10.10">
    <property type="entry name" value="Winged helix-like DNA-binding domain superfamily/Winged helix DNA-binding domain"/>
    <property type="match status" value="1"/>
</dbReference>
<dbReference type="Pfam" id="PF01638">
    <property type="entry name" value="HxlR"/>
    <property type="match status" value="1"/>
</dbReference>
<evidence type="ECO:0000256" key="3">
    <source>
        <dbReference type="ARBA" id="ARBA00023163"/>
    </source>
</evidence>
<dbReference type="InterPro" id="IPR011991">
    <property type="entry name" value="ArsR-like_HTH"/>
</dbReference>
<comment type="caution">
    <text evidence="5">The sequence shown here is derived from an EMBL/GenBank/DDBJ whole genome shotgun (WGS) entry which is preliminary data.</text>
</comment>
<evidence type="ECO:0000256" key="2">
    <source>
        <dbReference type="ARBA" id="ARBA00023125"/>
    </source>
</evidence>
<evidence type="ECO:0000313" key="6">
    <source>
        <dbReference type="Proteomes" id="UP000578819"/>
    </source>
</evidence>
<keyword evidence="2 5" id="KW-0238">DNA-binding</keyword>
<dbReference type="PROSITE" id="PS51118">
    <property type="entry name" value="HTH_HXLR"/>
    <property type="match status" value="1"/>
</dbReference>
<dbReference type="AlphaFoldDB" id="A0A7W7SLG6"/>
<dbReference type="RefSeq" id="WP_184532508.1">
    <property type="nucleotide sequence ID" value="NZ_JACHJW010000001.1"/>
</dbReference>
<gene>
    <name evidence="5" type="ORF">FHR38_000574</name>
</gene>
<dbReference type="PANTHER" id="PTHR33204">
    <property type="entry name" value="TRANSCRIPTIONAL REGULATOR, MARR FAMILY"/>
    <property type="match status" value="1"/>
</dbReference>
<sequence length="133" mass="14658">MPKRYHCPVELTIDLVGGKWGVVILAHLKEGARRYGELRRRMPDVSEKMLTQRLRELEASGLVVRDDHGTVPPHVEYRLSDEGWSLTPVLQALYDWGRSRAARTGTLIAMPTADSTDAVAAGSAGAPQRLVSP</sequence>
<organism evidence="5 6">
    <name type="scientific">Micromonospora polyrhachis</name>
    <dbReference type="NCBI Taxonomy" id="1282883"/>
    <lineage>
        <taxon>Bacteria</taxon>
        <taxon>Bacillati</taxon>
        <taxon>Actinomycetota</taxon>
        <taxon>Actinomycetes</taxon>
        <taxon>Micromonosporales</taxon>
        <taxon>Micromonosporaceae</taxon>
        <taxon>Micromonospora</taxon>
    </lineage>
</organism>
<evidence type="ECO:0000259" key="4">
    <source>
        <dbReference type="PROSITE" id="PS51118"/>
    </source>
</evidence>
<dbReference type="Proteomes" id="UP000578819">
    <property type="component" value="Unassembled WGS sequence"/>
</dbReference>
<dbReference type="GO" id="GO:0003677">
    <property type="term" value="F:DNA binding"/>
    <property type="evidence" value="ECO:0007669"/>
    <property type="project" value="UniProtKB-KW"/>
</dbReference>
<protein>
    <submittedName>
        <fullName evidence="5">DNA-binding HxlR family transcriptional regulator</fullName>
    </submittedName>
</protein>
<name>A0A7W7SLG6_9ACTN</name>
<keyword evidence="1" id="KW-0805">Transcription regulation</keyword>
<keyword evidence="6" id="KW-1185">Reference proteome</keyword>
<dbReference type="InterPro" id="IPR002577">
    <property type="entry name" value="HTH_HxlR"/>
</dbReference>
<feature type="domain" description="HTH hxlR-type" evidence="4">
    <location>
        <begin position="7"/>
        <end position="105"/>
    </location>
</feature>
<accession>A0A7W7SLG6</accession>
<evidence type="ECO:0000256" key="1">
    <source>
        <dbReference type="ARBA" id="ARBA00023015"/>
    </source>
</evidence>
<proteinExistence type="predicted"/>
<dbReference type="SUPFAM" id="SSF46785">
    <property type="entry name" value="Winged helix' DNA-binding domain"/>
    <property type="match status" value="1"/>
</dbReference>
<dbReference type="InterPro" id="IPR036390">
    <property type="entry name" value="WH_DNA-bd_sf"/>
</dbReference>
<dbReference type="InterPro" id="IPR036388">
    <property type="entry name" value="WH-like_DNA-bd_sf"/>
</dbReference>